<evidence type="ECO:0000259" key="3">
    <source>
        <dbReference type="PROSITE" id="PS01124"/>
    </source>
</evidence>
<name>A0A6B3SXJ5_9BURK</name>
<reference evidence="4 5" key="1">
    <citation type="submission" date="2020-02" db="EMBL/GenBank/DDBJ databases">
        <authorList>
            <person name="Kim M.K."/>
        </authorList>
    </citation>
    <scope>NUCLEOTIDE SEQUENCE [LARGE SCALE GENOMIC DNA]</scope>
    <source>
        <strain evidence="4 5">17J57-3</strain>
    </source>
</reference>
<dbReference type="PANTHER" id="PTHR43130:SF3">
    <property type="entry name" value="HTH-TYPE TRANSCRIPTIONAL REGULATOR RV1931C"/>
    <property type="match status" value="1"/>
</dbReference>
<evidence type="ECO:0000313" key="4">
    <source>
        <dbReference type="EMBL" id="NEX63232.1"/>
    </source>
</evidence>
<dbReference type="EMBL" id="JAAIVB010000068">
    <property type="protein sequence ID" value="NEX63232.1"/>
    <property type="molecule type" value="Genomic_DNA"/>
</dbReference>
<dbReference type="GO" id="GO:0003700">
    <property type="term" value="F:DNA-binding transcription factor activity"/>
    <property type="evidence" value="ECO:0007669"/>
    <property type="project" value="InterPro"/>
</dbReference>
<keyword evidence="5" id="KW-1185">Reference proteome</keyword>
<sequence>MPTMQTMRTIPVYLLLRRDVLMLDLAGPAEVLRFANRLREAEGQAALFALRYISAETRIATSVGLELAGFGPLPAALEDDAAVMLVGCAGADDDFGTPAAQAAAAWLKQRVTPAHRLLGICTGSLLAGHAGLLDDRQCTTHHSHCDSLREIAPRARVLENRIYVQDGNVYTSAGVTAGIDLALHLVAETAGHPFAAAVARAMVIYMRRSGSDPQFSPWLAHRNHLHPAIHRVQDAIIADPARDWSNAALAGIACTSERHLTRLFREHAGTGIVDYLHRIRIALARDLVTQSRLDMERIAERAGFQSSRQLRRVWKKFDSLPPGEARQQAAKSI</sequence>
<keyword evidence="2" id="KW-0804">Transcription</keyword>
<dbReference type="GO" id="GO:0043565">
    <property type="term" value="F:sequence-specific DNA binding"/>
    <property type="evidence" value="ECO:0007669"/>
    <property type="project" value="InterPro"/>
</dbReference>
<dbReference type="Pfam" id="PF12833">
    <property type="entry name" value="HTH_18"/>
    <property type="match status" value="1"/>
</dbReference>
<dbReference type="SMART" id="SM00342">
    <property type="entry name" value="HTH_ARAC"/>
    <property type="match status" value="1"/>
</dbReference>
<keyword evidence="1" id="KW-0805">Transcription regulation</keyword>
<dbReference type="Pfam" id="PF01965">
    <property type="entry name" value="DJ-1_PfpI"/>
    <property type="match status" value="1"/>
</dbReference>
<evidence type="ECO:0000256" key="1">
    <source>
        <dbReference type="ARBA" id="ARBA00023015"/>
    </source>
</evidence>
<dbReference type="InterPro" id="IPR052158">
    <property type="entry name" value="INH-QAR"/>
</dbReference>
<dbReference type="Proteomes" id="UP000482155">
    <property type="component" value="Unassembled WGS sequence"/>
</dbReference>
<dbReference type="CDD" id="cd03137">
    <property type="entry name" value="GATase1_AraC_1"/>
    <property type="match status" value="1"/>
</dbReference>
<dbReference type="InterPro" id="IPR009057">
    <property type="entry name" value="Homeodomain-like_sf"/>
</dbReference>
<accession>A0A6B3SXJ5</accession>
<organism evidence="4 5">
    <name type="scientific">Noviherbaspirillum galbum</name>
    <dbReference type="NCBI Taxonomy" id="2709383"/>
    <lineage>
        <taxon>Bacteria</taxon>
        <taxon>Pseudomonadati</taxon>
        <taxon>Pseudomonadota</taxon>
        <taxon>Betaproteobacteria</taxon>
        <taxon>Burkholderiales</taxon>
        <taxon>Oxalobacteraceae</taxon>
        <taxon>Noviherbaspirillum</taxon>
    </lineage>
</organism>
<comment type="caution">
    <text evidence="4">The sequence shown here is derived from an EMBL/GenBank/DDBJ whole genome shotgun (WGS) entry which is preliminary data.</text>
</comment>
<evidence type="ECO:0000256" key="2">
    <source>
        <dbReference type="ARBA" id="ARBA00023163"/>
    </source>
</evidence>
<dbReference type="InterPro" id="IPR002818">
    <property type="entry name" value="DJ-1/PfpI"/>
</dbReference>
<evidence type="ECO:0000313" key="5">
    <source>
        <dbReference type="Proteomes" id="UP000482155"/>
    </source>
</evidence>
<gene>
    <name evidence="4" type="ORF">G3574_19285</name>
</gene>
<dbReference type="AlphaFoldDB" id="A0A6B3SXJ5"/>
<dbReference type="Gene3D" id="3.40.50.880">
    <property type="match status" value="1"/>
</dbReference>
<dbReference type="Gene3D" id="1.10.10.60">
    <property type="entry name" value="Homeodomain-like"/>
    <property type="match status" value="1"/>
</dbReference>
<protein>
    <submittedName>
        <fullName evidence="4">Helix-turn-helix domain-containing protein</fullName>
    </submittedName>
</protein>
<feature type="domain" description="HTH araC/xylS-type" evidence="3">
    <location>
        <begin position="230"/>
        <end position="328"/>
    </location>
</feature>
<proteinExistence type="predicted"/>
<dbReference type="PROSITE" id="PS01124">
    <property type="entry name" value="HTH_ARAC_FAMILY_2"/>
    <property type="match status" value="1"/>
</dbReference>
<dbReference type="InterPro" id="IPR029062">
    <property type="entry name" value="Class_I_gatase-like"/>
</dbReference>
<dbReference type="InterPro" id="IPR018060">
    <property type="entry name" value="HTH_AraC"/>
</dbReference>
<dbReference type="SUPFAM" id="SSF52317">
    <property type="entry name" value="Class I glutamine amidotransferase-like"/>
    <property type="match status" value="1"/>
</dbReference>
<dbReference type="SUPFAM" id="SSF46689">
    <property type="entry name" value="Homeodomain-like"/>
    <property type="match status" value="2"/>
</dbReference>
<dbReference type="PANTHER" id="PTHR43130">
    <property type="entry name" value="ARAC-FAMILY TRANSCRIPTIONAL REGULATOR"/>
    <property type="match status" value="1"/>
</dbReference>